<protein>
    <submittedName>
        <fullName evidence="1">Uncharacterized protein</fullName>
    </submittedName>
</protein>
<proteinExistence type="predicted"/>
<evidence type="ECO:0000313" key="1">
    <source>
        <dbReference type="EMBL" id="SCZ67244.1"/>
    </source>
</evidence>
<evidence type="ECO:0000313" key="2">
    <source>
        <dbReference type="Proteomes" id="UP000198767"/>
    </source>
</evidence>
<sequence>MWCSEVAECVERAGTVAGRDTANRECAEVEQTEFTSVLARVEHIRERVDKLGTNDPDFDIKTFTDEMWDG</sequence>
<dbReference type="STRING" id="1156985.SAMN04488118_10715"/>
<gene>
    <name evidence="1" type="ORF">SAMN04488118_10715</name>
</gene>
<name>A0A1G5QZE8_9RHOB</name>
<keyword evidence="2" id="KW-1185">Reference proteome</keyword>
<organism evidence="1 2">
    <name type="scientific">Epibacterium ulvae</name>
    <dbReference type="NCBI Taxonomy" id="1156985"/>
    <lineage>
        <taxon>Bacteria</taxon>
        <taxon>Pseudomonadati</taxon>
        <taxon>Pseudomonadota</taxon>
        <taxon>Alphaproteobacteria</taxon>
        <taxon>Rhodobacterales</taxon>
        <taxon>Roseobacteraceae</taxon>
        <taxon>Epibacterium</taxon>
    </lineage>
</organism>
<dbReference type="Proteomes" id="UP000198767">
    <property type="component" value="Unassembled WGS sequence"/>
</dbReference>
<dbReference type="EMBL" id="FMWG01000007">
    <property type="protein sequence ID" value="SCZ67244.1"/>
    <property type="molecule type" value="Genomic_DNA"/>
</dbReference>
<reference evidence="1 2" key="1">
    <citation type="submission" date="2016-10" db="EMBL/GenBank/DDBJ databases">
        <authorList>
            <person name="de Groot N.N."/>
        </authorList>
    </citation>
    <scope>NUCLEOTIDE SEQUENCE [LARGE SCALE GENOMIC DNA]</scope>
    <source>
        <strain evidence="1 2">U95</strain>
    </source>
</reference>
<accession>A0A1G5QZE8</accession>
<dbReference type="AlphaFoldDB" id="A0A1G5QZE8"/>